<sequence length="40" mass="3944">MVPVMAALVVAGGRTLKGSQGTVAVDQIDPGMDTISQAGT</sequence>
<organism evidence="1 2">
    <name type="scientific">Mesorhizobium intechi</name>
    <dbReference type="NCBI Taxonomy" id="537601"/>
    <lineage>
        <taxon>Bacteria</taxon>
        <taxon>Pseudomonadati</taxon>
        <taxon>Pseudomonadota</taxon>
        <taxon>Alphaproteobacteria</taxon>
        <taxon>Hyphomicrobiales</taxon>
        <taxon>Phyllobacteriaceae</taxon>
        <taxon>Mesorhizobium</taxon>
    </lineage>
</organism>
<keyword evidence="2" id="KW-1185">Reference proteome</keyword>
<dbReference type="EMBL" id="PNOT02000092">
    <property type="protein sequence ID" value="TSE12530.1"/>
    <property type="molecule type" value="Genomic_DNA"/>
</dbReference>
<feature type="non-terminal residue" evidence="1">
    <location>
        <position position="40"/>
    </location>
</feature>
<gene>
    <name evidence="1" type="ORF">C1D09_008690</name>
</gene>
<proteinExistence type="predicted"/>
<protein>
    <submittedName>
        <fullName evidence="1">Thermonuclease family protein</fullName>
    </submittedName>
</protein>
<reference evidence="1" key="1">
    <citation type="submission" date="2019-07" db="EMBL/GenBank/DDBJ databases">
        <title>Mesorhizobum intechiensis sp. nov. isolated from nodules of Lotus tenuis growing in lowlands of the Flooding Pampa, Argentina.</title>
        <authorList>
            <person name="Estrella M.J."/>
            <person name="Torres Tejerizo G.A."/>
            <person name="Cumpa Velazquez L.M."/>
            <person name="Fontana F."/>
            <person name="Hansen L."/>
            <person name="Pistorio M."/>
            <person name="Sannazzaro A.I."/>
        </authorList>
    </citation>
    <scope>NUCLEOTIDE SEQUENCE</scope>
    <source>
        <strain evidence="1">BD68</strain>
    </source>
</reference>
<comment type="caution">
    <text evidence="1">The sequence shown here is derived from an EMBL/GenBank/DDBJ whole genome shotgun (WGS) entry which is preliminary data.</text>
</comment>
<accession>A0A8T9AUR4</accession>
<dbReference type="AlphaFoldDB" id="A0A8T9AUR4"/>
<dbReference type="Proteomes" id="UP000235507">
    <property type="component" value="Unassembled WGS sequence"/>
</dbReference>
<name>A0A8T9AUR4_9HYPH</name>
<evidence type="ECO:0000313" key="1">
    <source>
        <dbReference type="EMBL" id="TSE12530.1"/>
    </source>
</evidence>
<evidence type="ECO:0000313" key="2">
    <source>
        <dbReference type="Proteomes" id="UP000235507"/>
    </source>
</evidence>